<dbReference type="Pfam" id="PF12796">
    <property type="entry name" value="Ank_2"/>
    <property type="match status" value="2"/>
</dbReference>
<dbReference type="AlphaFoldDB" id="A0A1L9SCK9"/>
<dbReference type="Pfam" id="PF25329">
    <property type="entry name" value="C2_GDE1"/>
    <property type="match status" value="1"/>
</dbReference>
<proteinExistence type="predicted"/>
<dbReference type="SUPFAM" id="SSF48403">
    <property type="entry name" value="Ankyrin repeat"/>
    <property type="match status" value="1"/>
</dbReference>
<feature type="domain" description="SPX" evidence="5">
    <location>
        <begin position="1"/>
        <end position="165"/>
    </location>
</feature>
<evidence type="ECO:0000259" key="5">
    <source>
        <dbReference type="PROSITE" id="PS51382"/>
    </source>
</evidence>
<dbReference type="SMART" id="SM00248">
    <property type="entry name" value="ANK"/>
    <property type="match status" value="7"/>
</dbReference>
<dbReference type="GO" id="GO:0005634">
    <property type="term" value="C:nucleus"/>
    <property type="evidence" value="ECO:0007669"/>
    <property type="project" value="EnsemblFungi"/>
</dbReference>
<dbReference type="OrthoDB" id="1577640at2759"/>
<dbReference type="CDD" id="cd14483">
    <property type="entry name" value="SPX_PHO81_NUC-2_like"/>
    <property type="match status" value="1"/>
</dbReference>
<dbReference type="GO" id="GO:0047389">
    <property type="term" value="F:glycerophosphocholine phosphodiesterase activity"/>
    <property type="evidence" value="ECO:0007669"/>
    <property type="project" value="TreeGrafter"/>
</dbReference>
<keyword evidence="8" id="KW-1185">Reference proteome</keyword>
<dbReference type="GO" id="GO:0000425">
    <property type="term" value="P:pexophagy"/>
    <property type="evidence" value="ECO:0007669"/>
    <property type="project" value="EnsemblFungi"/>
</dbReference>
<dbReference type="EMBL" id="KV878347">
    <property type="protein sequence ID" value="OJJ44827.1"/>
    <property type="molecule type" value="Genomic_DNA"/>
</dbReference>
<name>A0A1L9SCK9_9EURO</name>
<sequence>MKFGKQIQRRQLDLPEYAASFVNYKALKKLIKHLSATPTIPAQTIPDVVQDALDPQAALRANKEVFFFRLEREIEKVNAFYLQKEAEFSLRLRTLIEKKKMVQSRAVTSTKAPANFVALFEGLQQFDGDLNKLQQFVEINETAVSKILKKSRMKELYLHRAVEVQPCFNREVLRDLSDRATTARLELEAWAEGENIQFDTARPLDRAGAAPPFGTDEDDMDMQVLQSAIVGNLQPLREWLAKLQSSSDARERATRTFLVAISESPDDALALLLESGLVDIRAEDDINERNCLHEAAISGRDFVFKAGLAAGIDISRSDVYGRIPLHYACMHGRVEMVGELLNAGPHTIDITDHDNFTPLIHSIVKDQLLCAEQLLQKNARINPASESDHIPLNLACQHGSLPIVKMLLEKKAQLLPDAEGLYPQHMVARSSQSPQLLLLLKEHGADLNQKDKLYQWTPLFHAASEGCVDCVRTLLHSDVDVDAMDEKGLSAMYYAAWEGHLECMLLLWSDRTRTGMSHRPLDILNGLRLQENMSVSDRPGTETVVSAEMETVDGIPDLSLPPPIIPLRRYGHNFLDKKVFIQIFFDPSDSGSIVFDQAGRYPAARLTISSKLSDLIPRNIMLPIQDDSTIISFQIDNLDTFAVDFEIFPTFGSKVIAKSVALPSVFQAEHSSTGSCCLPLFDPRLRSIGQLRFGFQVIKPYHGDPLEITHFATYWKATSTLDSEHNGLVTGSSLSGDHVQLFVQLTKDKVPVLFPRFMINHHGIKIPICCLTYDQFHLIGSQAGVNQSEVLHFLQDQAAEDMASTHRTLAESFLSLRDVLQHLKISINVNISVLYPSSIGEQSFDMSCLADVNSFADAILTDVFNHARITRDQNPDFMRSVVFTSYNSDICTALNWKQPNYPVLLCNDLGQIRDLTHDPGFVQRINSSGRTSMSIKETARIAQSNNFMGLICRSSLLNVVPALVETIKELGLVLIADTSDEAGQPDRNDALATASTMGVSTEWAYRMPEGVNGVMKANGILRFNDMIDM</sequence>
<dbReference type="RefSeq" id="XP_022579337.1">
    <property type="nucleotide sequence ID" value="XM_022727744.1"/>
</dbReference>
<dbReference type="STRING" id="1073090.A0A1L9SCK9"/>
<feature type="domain" description="GP-PDE" evidence="6">
    <location>
        <begin position="708"/>
        <end position="1011"/>
    </location>
</feature>
<protein>
    <recommendedName>
        <fullName evidence="9">SPX domain-containing protein</fullName>
    </recommendedName>
</protein>
<organism evidence="7 8">
    <name type="scientific">Penicilliopsis zonata CBS 506.65</name>
    <dbReference type="NCBI Taxonomy" id="1073090"/>
    <lineage>
        <taxon>Eukaryota</taxon>
        <taxon>Fungi</taxon>
        <taxon>Dikarya</taxon>
        <taxon>Ascomycota</taxon>
        <taxon>Pezizomycotina</taxon>
        <taxon>Eurotiomycetes</taxon>
        <taxon>Eurotiomycetidae</taxon>
        <taxon>Eurotiales</taxon>
        <taxon>Aspergillaceae</taxon>
        <taxon>Penicilliopsis</taxon>
    </lineage>
</organism>
<evidence type="ECO:0000313" key="7">
    <source>
        <dbReference type="EMBL" id="OJJ44827.1"/>
    </source>
</evidence>
<accession>A0A1L9SCK9</accession>
<dbReference type="InterPro" id="IPR030395">
    <property type="entry name" value="GP_PDE_dom"/>
</dbReference>
<feature type="repeat" description="ANK" evidence="4">
    <location>
        <begin position="454"/>
        <end position="486"/>
    </location>
</feature>
<dbReference type="InterPro" id="IPR036770">
    <property type="entry name" value="Ankyrin_rpt-contain_sf"/>
</dbReference>
<evidence type="ECO:0000256" key="3">
    <source>
        <dbReference type="ARBA" id="ARBA00023043"/>
    </source>
</evidence>
<dbReference type="InterPro" id="IPR002110">
    <property type="entry name" value="Ankyrin_rpt"/>
</dbReference>
<reference evidence="8" key="1">
    <citation type="journal article" date="2017" name="Genome Biol.">
        <title>Comparative genomics reveals high biological diversity and specific adaptations in the industrially and medically important fungal genus Aspergillus.</title>
        <authorList>
            <person name="de Vries R.P."/>
            <person name="Riley R."/>
            <person name="Wiebenga A."/>
            <person name="Aguilar-Osorio G."/>
            <person name="Amillis S."/>
            <person name="Uchima C.A."/>
            <person name="Anderluh G."/>
            <person name="Asadollahi M."/>
            <person name="Askin M."/>
            <person name="Barry K."/>
            <person name="Battaglia E."/>
            <person name="Bayram O."/>
            <person name="Benocci T."/>
            <person name="Braus-Stromeyer S.A."/>
            <person name="Caldana C."/>
            <person name="Canovas D."/>
            <person name="Cerqueira G.C."/>
            <person name="Chen F."/>
            <person name="Chen W."/>
            <person name="Choi C."/>
            <person name="Clum A."/>
            <person name="Dos Santos R.A."/>
            <person name="Damasio A.R."/>
            <person name="Diallinas G."/>
            <person name="Emri T."/>
            <person name="Fekete E."/>
            <person name="Flipphi M."/>
            <person name="Freyberg S."/>
            <person name="Gallo A."/>
            <person name="Gournas C."/>
            <person name="Habgood R."/>
            <person name="Hainaut M."/>
            <person name="Harispe M.L."/>
            <person name="Henrissat B."/>
            <person name="Hilden K.S."/>
            <person name="Hope R."/>
            <person name="Hossain A."/>
            <person name="Karabika E."/>
            <person name="Karaffa L."/>
            <person name="Karanyi Z."/>
            <person name="Krasevec N."/>
            <person name="Kuo A."/>
            <person name="Kusch H."/>
            <person name="LaButti K."/>
            <person name="Lagendijk E.L."/>
            <person name="Lapidus A."/>
            <person name="Levasseur A."/>
            <person name="Lindquist E."/>
            <person name="Lipzen A."/>
            <person name="Logrieco A.F."/>
            <person name="MacCabe A."/>
            <person name="Maekelae M.R."/>
            <person name="Malavazi I."/>
            <person name="Melin P."/>
            <person name="Meyer V."/>
            <person name="Mielnichuk N."/>
            <person name="Miskei M."/>
            <person name="Molnar A.P."/>
            <person name="Mule G."/>
            <person name="Ngan C.Y."/>
            <person name="Orejas M."/>
            <person name="Orosz E."/>
            <person name="Ouedraogo J.P."/>
            <person name="Overkamp K.M."/>
            <person name="Park H.-S."/>
            <person name="Perrone G."/>
            <person name="Piumi F."/>
            <person name="Punt P.J."/>
            <person name="Ram A.F."/>
            <person name="Ramon A."/>
            <person name="Rauscher S."/>
            <person name="Record E."/>
            <person name="Riano-Pachon D.M."/>
            <person name="Robert V."/>
            <person name="Roehrig J."/>
            <person name="Ruller R."/>
            <person name="Salamov A."/>
            <person name="Salih N.S."/>
            <person name="Samson R.A."/>
            <person name="Sandor E."/>
            <person name="Sanguinetti M."/>
            <person name="Schuetze T."/>
            <person name="Sepcic K."/>
            <person name="Shelest E."/>
            <person name="Sherlock G."/>
            <person name="Sophianopoulou V."/>
            <person name="Squina F.M."/>
            <person name="Sun H."/>
            <person name="Susca A."/>
            <person name="Todd R.B."/>
            <person name="Tsang A."/>
            <person name="Unkles S.E."/>
            <person name="van de Wiele N."/>
            <person name="van Rossen-Uffink D."/>
            <person name="Oliveira J.V."/>
            <person name="Vesth T.C."/>
            <person name="Visser J."/>
            <person name="Yu J.-H."/>
            <person name="Zhou M."/>
            <person name="Andersen M.R."/>
            <person name="Archer D.B."/>
            <person name="Baker S.E."/>
            <person name="Benoit I."/>
            <person name="Brakhage A.A."/>
            <person name="Braus G.H."/>
            <person name="Fischer R."/>
            <person name="Frisvad J.C."/>
            <person name="Goldman G.H."/>
            <person name="Houbraken J."/>
            <person name="Oakley B."/>
            <person name="Pocsi I."/>
            <person name="Scazzocchio C."/>
            <person name="Seiboth B."/>
            <person name="vanKuyk P.A."/>
            <person name="Wortman J."/>
            <person name="Dyer P.S."/>
            <person name="Grigoriev I.V."/>
        </authorList>
    </citation>
    <scope>NUCLEOTIDE SEQUENCE [LARGE SCALE GENOMIC DNA]</scope>
    <source>
        <strain evidence="8">CBS 506.65</strain>
    </source>
</reference>
<dbReference type="InterPro" id="IPR004331">
    <property type="entry name" value="SPX_dom"/>
</dbReference>
<dbReference type="Gene3D" id="3.20.20.190">
    <property type="entry name" value="Phosphatidylinositol (PI) phosphodiesterase"/>
    <property type="match status" value="1"/>
</dbReference>
<dbReference type="InterPro" id="IPR051578">
    <property type="entry name" value="GDPD"/>
</dbReference>
<feature type="repeat" description="ANK" evidence="4">
    <location>
        <begin position="419"/>
        <end position="452"/>
    </location>
</feature>
<dbReference type="PROSITE" id="PS50088">
    <property type="entry name" value="ANK_REPEAT"/>
    <property type="match status" value="3"/>
</dbReference>
<dbReference type="PANTHER" id="PTHR22958">
    <property type="entry name" value="GLYCEROPHOSPHORYL DIESTER PHOSPHODIESTERASE"/>
    <property type="match status" value="1"/>
</dbReference>
<evidence type="ECO:0000256" key="4">
    <source>
        <dbReference type="PROSITE-ProRule" id="PRU00023"/>
    </source>
</evidence>
<dbReference type="GO" id="GO:0016036">
    <property type="term" value="P:cellular response to phosphate starvation"/>
    <property type="evidence" value="ECO:0007669"/>
    <property type="project" value="EnsemblFungi"/>
</dbReference>
<dbReference type="PROSITE" id="PS50297">
    <property type="entry name" value="ANK_REP_REGION"/>
    <property type="match status" value="1"/>
</dbReference>
<dbReference type="VEuPathDB" id="FungiDB:ASPZODRAFT_2112022"/>
<evidence type="ECO:0000256" key="1">
    <source>
        <dbReference type="ARBA" id="ARBA00022737"/>
    </source>
</evidence>
<dbReference type="GeneID" id="34614208"/>
<dbReference type="InterPro" id="IPR057506">
    <property type="entry name" value="C2_GPCPD1"/>
</dbReference>
<dbReference type="Pfam" id="PF03009">
    <property type="entry name" value="GDPD"/>
    <property type="match status" value="1"/>
</dbReference>
<keyword evidence="3 4" id="KW-0040">ANK repeat</keyword>
<dbReference type="InterPro" id="IPR017946">
    <property type="entry name" value="PLC-like_Pdiesterase_TIM-brl"/>
</dbReference>
<evidence type="ECO:0000313" key="8">
    <source>
        <dbReference type="Proteomes" id="UP000184188"/>
    </source>
</evidence>
<dbReference type="GO" id="GO:0046475">
    <property type="term" value="P:glycerophospholipid catabolic process"/>
    <property type="evidence" value="ECO:0007669"/>
    <property type="project" value="TreeGrafter"/>
</dbReference>
<evidence type="ECO:0000259" key="6">
    <source>
        <dbReference type="PROSITE" id="PS51704"/>
    </source>
</evidence>
<feature type="repeat" description="ANK" evidence="4">
    <location>
        <begin position="320"/>
        <end position="344"/>
    </location>
</feature>
<dbReference type="PROSITE" id="PS51382">
    <property type="entry name" value="SPX"/>
    <property type="match status" value="1"/>
</dbReference>
<evidence type="ECO:0000256" key="2">
    <source>
        <dbReference type="ARBA" id="ARBA00022801"/>
    </source>
</evidence>
<dbReference type="PANTHER" id="PTHR22958:SF23">
    <property type="entry name" value="DEPENDENT KINASE INHIBITOR PHO81, PUTATIVE (AFU_ORTHOLOGUE AFUA_4G06020)-RELATED"/>
    <property type="match status" value="1"/>
</dbReference>
<keyword evidence="1" id="KW-0677">Repeat</keyword>
<evidence type="ECO:0008006" key="9">
    <source>
        <dbReference type="Google" id="ProtNLM"/>
    </source>
</evidence>
<keyword evidence="2" id="KW-0378">Hydrolase</keyword>
<dbReference type="GO" id="GO:0004861">
    <property type="term" value="F:cyclin-dependent protein serine/threonine kinase inhibitor activity"/>
    <property type="evidence" value="ECO:0007669"/>
    <property type="project" value="EnsemblFungi"/>
</dbReference>
<gene>
    <name evidence="7" type="ORF">ASPZODRAFT_2112022</name>
</gene>
<dbReference type="Proteomes" id="UP000184188">
    <property type="component" value="Unassembled WGS sequence"/>
</dbReference>
<dbReference type="Gene3D" id="1.25.40.20">
    <property type="entry name" value="Ankyrin repeat-containing domain"/>
    <property type="match status" value="1"/>
</dbReference>
<dbReference type="SUPFAM" id="SSF51695">
    <property type="entry name" value="PLC-like phosphodiesterases"/>
    <property type="match status" value="1"/>
</dbReference>
<dbReference type="PROSITE" id="PS51704">
    <property type="entry name" value="GP_PDE"/>
    <property type="match status" value="1"/>
</dbReference>